<gene>
    <name evidence="1" type="ORF">GCM10023149_10420</name>
</gene>
<evidence type="ECO:0000313" key="1">
    <source>
        <dbReference type="EMBL" id="GAA4314305.1"/>
    </source>
</evidence>
<sequence length="183" mass="21121">MGVVLHKFRDHEVSAKTETLILGTFNPDIPGGPDFFYGRARNFLWHLLPECFNEPVLKEASLAEKQVFMARHKIDFADLIHALDVPDGEETNIDDDFIDSHVQQWKDIVSLMDTLPNLKAIYFTRKTFNGIPNMRVQVNAIAAHCKQKNIRICKLETPARFFSPEKQQQWNDTIVLKKTCLRP</sequence>
<dbReference type="EMBL" id="BAABFT010000002">
    <property type="protein sequence ID" value="GAA4314305.1"/>
    <property type="molecule type" value="Genomic_DNA"/>
</dbReference>
<proteinExistence type="predicted"/>
<comment type="caution">
    <text evidence="1">The sequence shown here is derived from an EMBL/GenBank/DDBJ whole genome shotgun (WGS) entry which is preliminary data.</text>
</comment>
<protein>
    <recommendedName>
        <fullName evidence="3">G/U mismatch-specific uracil-DNA glycosylase</fullName>
    </recommendedName>
</protein>
<accession>A0ABP8FZY1</accession>
<dbReference type="RefSeq" id="WP_345209949.1">
    <property type="nucleotide sequence ID" value="NZ_BAABFT010000002.1"/>
</dbReference>
<dbReference type="Proteomes" id="UP001500582">
    <property type="component" value="Unassembled WGS sequence"/>
</dbReference>
<dbReference type="Gene3D" id="3.40.470.10">
    <property type="entry name" value="Uracil-DNA glycosylase-like domain"/>
    <property type="match status" value="1"/>
</dbReference>
<reference evidence="2" key="1">
    <citation type="journal article" date="2019" name="Int. J. Syst. Evol. Microbiol.">
        <title>The Global Catalogue of Microorganisms (GCM) 10K type strain sequencing project: providing services to taxonomists for standard genome sequencing and annotation.</title>
        <authorList>
            <consortium name="The Broad Institute Genomics Platform"/>
            <consortium name="The Broad Institute Genome Sequencing Center for Infectious Disease"/>
            <person name="Wu L."/>
            <person name="Ma J."/>
        </authorList>
    </citation>
    <scope>NUCLEOTIDE SEQUENCE [LARGE SCALE GENOMIC DNA]</scope>
    <source>
        <strain evidence="2">JCM 17705</strain>
    </source>
</reference>
<name>A0ABP8FZY1_9SPHI</name>
<keyword evidence="2" id="KW-1185">Reference proteome</keyword>
<dbReference type="InterPro" id="IPR036895">
    <property type="entry name" value="Uracil-DNA_glycosylase-like_sf"/>
</dbReference>
<evidence type="ECO:0000313" key="2">
    <source>
        <dbReference type="Proteomes" id="UP001500582"/>
    </source>
</evidence>
<organism evidence="1 2">
    <name type="scientific">Mucilaginibacter gynuensis</name>
    <dbReference type="NCBI Taxonomy" id="1302236"/>
    <lineage>
        <taxon>Bacteria</taxon>
        <taxon>Pseudomonadati</taxon>
        <taxon>Bacteroidota</taxon>
        <taxon>Sphingobacteriia</taxon>
        <taxon>Sphingobacteriales</taxon>
        <taxon>Sphingobacteriaceae</taxon>
        <taxon>Mucilaginibacter</taxon>
    </lineage>
</organism>
<evidence type="ECO:0008006" key="3">
    <source>
        <dbReference type="Google" id="ProtNLM"/>
    </source>
</evidence>